<evidence type="ECO:0000256" key="4">
    <source>
        <dbReference type="ARBA" id="ARBA00022729"/>
    </source>
</evidence>
<evidence type="ECO:0000256" key="5">
    <source>
        <dbReference type="ARBA" id="ARBA00022737"/>
    </source>
</evidence>
<proteinExistence type="predicted"/>
<dbReference type="STRING" id="888268.A0A1E5VTK4"/>
<evidence type="ECO:0000256" key="3">
    <source>
        <dbReference type="ARBA" id="ARBA00022692"/>
    </source>
</evidence>
<dbReference type="InterPro" id="IPR032675">
    <property type="entry name" value="LRR_dom_sf"/>
</dbReference>
<feature type="chain" id="PRO_5009188448" evidence="8">
    <location>
        <begin position="33"/>
        <end position="188"/>
    </location>
</feature>
<evidence type="ECO:0000256" key="6">
    <source>
        <dbReference type="ARBA" id="ARBA00022989"/>
    </source>
</evidence>
<name>A0A1E5VTK4_9POAL</name>
<dbReference type="SUPFAM" id="SSF52058">
    <property type="entry name" value="L domain-like"/>
    <property type="match status" value="1"/>
</dbReference>
<evidence type="ECO:0000259" key="9">
    <source>
        <dbReference type="Pfam" id="PF08263"/>
    </source>
</evidence>
<organism evidence="10 11">
    <name type="scientific">Dichanthelium oligosanthes</name>
    <dbReference type="NCBI Taxonomy" id="888268"/>
    <lineage>
        <taxon>Eukaryota</taxon>
        <taxon>Viridiplantae</taxon>
        <taxon>Streptophyta</taxon>
        <taxon>Embryophyta</taxon>
        <taxon>Tracheophyta</taxon>
        <taxon>Spermatophyta</taxon>
        <taxon>Magnoliopsida</taxon>
        <taxon>Liliopsida</taxon>
        <taxon>Poales</taxon>
        <taxon>Poaceae</taxon>
        <taxon>PACMAD clade</taxon>
        <taxon>Panicoideae</taxon>
        <taxon>Panicodae</taxon>
        <taxon>Paniceae</taxon>
        <taxon>Dichantheliinae</taxon>
        <taxon>Dichanthelium</taxon>
    </lineage>
</organism>
<comment type="subcellular location">
    <subcellularLocation>
        <location evidence="1">Membrane</location>
        <topology evidence="1">Single-pass membrane protein</topology>
    </subcellularLocation>
</comment>
<evidence type="ECO:0000256" key="7">
    <source>
        <dbReference type="ARBA" id="ARBA00023136"/>
    </source>
</evidence>
<feature type="signal peptide" evidence="8">
    <location>
        <begin position="1"/>
        <end position="32"/>
    </location>
</feature>
<evidence type="ECO:0000256" key="2">
    <source>
        <dbReference type="ARBA" id="ARBA00022614"/>
    </source>
</evidence>
<evidence type="ECO:0000313" key="10">
    <source>
        <dbReference type="EMBL" id="OEL28445.1"/>
    </source>
</evidence>
<keyword evidence="5" id="KW-0677">Repeat</keyword>
<evidence type="ECO:0000256" key="1">
    <source>
        <dbReference type="ARBA" id="ARBA00004167"/>
    </source>
</evidence>
<dbReference type="GO" id="GO:0016020">
    <property type="term" value="C:membrane"/>
    <property type="evidence" value="ECO:0007669"/>
    <property type="project" value="UniProtKB-SubCell"/>
</dbReference>
<dbReference type="Proteomes" id="UP000095767">
    <property type="component" value="Unassembled WGS sequence"/>
</dbReference>
<feature type="domain" description="Leucine-rich repeat-containing N-terminal plant-type" evidence="9">
    <location>
        <begin position="33"/>
        <end position="72"/>
    </location>
</feature>
<dbReference type="InterPro" id="IPR013210">
    <property type="entry name" value="LRR_N_plant-typ"/>
</dbReference>
<keyword evidence="10" id="KW-0675">Receptor</keyword>
<reference evidence="10 11" key="1">
    <citation type="submission" date="2016-09" db="EMBL/GenBank/DDBJ databases">
        <title>The draft genome of Dichanthelium oligosanthes: A C3 panicoid grass species.</title>
        <authorList>
            <person name="Studer A.J."/>
            <person name="Schnable J.C."/>
            <person name="Brutnell T.P."/>
        </authorList>
    </citation>
    <scope>NUCLEOTIDE SEQUENCE [LARGE SCALE GENOMIC DNA]</scope>
    <source>
        <strain evidence="11">cv. Kellogg 1175</strain>
        <tissue evidence="10">Leaf</tissue>
    </source>
</reference>
<keyword evidence="10" id="KW-0808">Transferase</keyword>
<keyword evidence="3" id="KW-0812">Transmembrane</keyword>
<keyword evidence="6" id="KW-1133">Transmembrane helix</keyword>
<dbReference type="InterPro" id="IPR001611">
    <property type="entry name" value="Leu-rich_rpt"/>
</dbReference>
<dbReference type="OrthoDB" id="639639at2759"/>
<dbReference type="Pfam" id="PF08263">
    <property type="entry name" value="LRRNT_2"/>
    <property type="match status" value="1"/>
</dbReference>
<dbReference type="FunFam" id="3.80.10.10:FF:000129">
    <property type="entry name" value="Leucine-rich repeat receptor-like kinase"/>
    <property type="match status" value="1"/>
</dbReference>
<dbReference type="Gene3D" id="3.80.10.10">
    <property type="entry name" value="Ribonuclease Inhibitor"/>
    <property type="match status" value="1"/>
</dbReference>
<protein>
    <submittedName>
        <fullName evidence="10">Somatic embryogenesis receptor kinase 1</fullName>
    </submittedName>
</protein>
<gene>
    <name evidence="10" type="ORF">BAE44_0010536</name>
</gene>
<keyword evidence="4 8" id="KW-0732">Signal</keyword>
<keyword evidence="7" id="KW-0472">Membrane</keyword>
<dbReference type="PANTHER" id="PTHR47988">
    <property type="entry name" value="SOMATIC EMBRYOGENESIS RECEPTOR KINASE 1"/>
    <property type="match status" value="1"/>
</dbReference>
<evidence type="ECO:0000313" key="11">
    <source>
        <dbReference type="Proteomes" id="UP000095767"/>
    </source>
</evidence>
<keyword evidence="10" id="KW-0418">Kinase</keyword>
<keyword evidence="2" id="KW-0433">Leucine-rich repeat</keyword>
<evidence type="ECO:0000256" key="8">
    <source>
        <dbReference type="SAM" id="SignalP"/>
    </source>
</evidence>
<keyword evidence="11" id="KW-1185">Reference proteome</keyword>
<dbReference type="GO" id="GO:0016301">
    <property type="term" value="F:kinase activity"/>
    <property type="evidence" value="ECO:0007669"/>
    <property type="project" value="UniProtKB-KW"/>
</dbReference>
<dbReference type="EMBL" id="LWDX02030014">
    <property type="protein sequence ID" value="OEL28445.1"/>
    <property type="molecule type" value="Genomic_DNA"/>
</dbReference>
<sequence>MALVTAATAPLSIAAAVLTAILVSSSLEPAAADKDADALTALRRGLHDPDGALASWDPTLVNACTWFYVTCDGNNRVTRLDLGRLKLSGPLAPQLGLLERLQYLEIYGNNIQGRIPSELGGLRNLVGLDLHGNRISGPIPLALGNLKDLSSNSLCGTIPTTGAFKNIPPRSFAKNPRLHQGGKYEPNC</sequence>
<comment type="caution">
    <text evidence="10">The sequence shown here is derived from an EMBL/GenBank/DDBJ whole genome shotgun (WGS) entry which is preliminary data.</text>
</comment>
<dbReference type="AlphaFoldDB" id="A0A1E5VTK4"/>
<accession>A0A1E5VTK4</accession>
<dbReference type="Pfam" id="PF00560">
    <property type="entry name" value="LRR_1"/>
    <property type="match status" value="2"/>
</dbReference>